<dbReference type="SUPFAM" id="SSF63748">
    <property type="entry name" value="Tudor/PWWP/MBT"/>
    <property type="match status" value="1"/>
</dbReference>
<dbReference type="Proteomes" id="UP000008743">
    <property type="component" value="Unassembled WGS sequence"/>
</dbReference>
<feature type="compositionally biased region" description="Basic and acidic residues" evidence="1">
    <location>
        <begin position="226"/>
        <end position="247"/>
    </location>
</feature>
<feature type="domain" description="Tudor" evidence="2">
    <location>
        <begin position="64"/>
        <end position="123"/>
    </location>
</feature>
<dbReference type="OMA" id="CMAVWSQ"/>
<feature type="compositionally biased region" description="Low complexity" evidence="1">
    <location>
        <begin position="121"/>
        <end position="137"/>
    </location>
</feature>
<evidence type="ECO:0000313" key="3">
    <source>
        <dbReference type="EMBL" id="KJE91773.1"/>
    </source>
</evidence>
<dbReference type="RefSeq" id="XP_004363701.1">
    <property type="nucleotide sequence ID" value="XM_004363644.2"/>
</dbReference>
<dbReference type="eggNOG" id="KOG3026">
    <property type="taxonomic scope" value="Eukaryota"/>
</dbReference>
<proteinExistence type="predicted"/>
<dbReference type="PhylomeDB" id="A0A0D2WN63"/>
<evidence type="ECO:0000256" key="1">
    <source>
        <dbReference type="SAM" id="MobiDB-lite"/>
    </source>
</evidence>
<organism evidence="3 4">
    <name type="scientific">Capsaspora owczarzaki (strain ATCC 30864)</name>
    <dbReference type="NCBI Taxonomy" id="595528"/>
    <lineage>
        <taxon>Eukaryota</taxon>
        <taxon>Filasterea</taxon>
        <taxon>Capsaspora</taxon>
    </lineage>
</organism>
<protein>
    <recommendedName>
        <fullName evidence="2">Tudor domain-containing protein</fullName>
    </recommendedName>
</protein>
<evidence type="ECO:0000259" key="2">
    <source>
        <dbReference type="PROSITE" id="PS50304"/>
    </source>
</evidence>
<dbReference type="Gene3D" id="2.30.30.140">
    <property type="match status" value="1"/>
</dbReference>
<name>A0A0D2WN63_CAPO3</name>
<accession>A0A0D2WN63</accession>
<dbReference type="PROSITE" id="PS50304">
    <property type="entry name" value="TUDOR"/>
    <property type="match status" value="1"/>
</dbReference>
<dbReference type="InParanoid" id="A0A0D2WN63"/>
<evidence type="ECO:0000313" key="4">
    <source>
        <dbReference type="Proteomes" id="UP000008743"/>
    </source>
</evidence>
<feature type="region of interest" description="Disordered" evidence="1">
    <location>
        <begin position="121"/>
        <end position="249"/>
    </location>
</feature>
<dbReference type="STRING" id="595528.A0A0D2WN63"/>
<keyword evidence="4" id="KW-1185">Reference proteome</keyword>
<dbReference type="InterPro" id="IPR002999">
    <property type="entry name" value="Tudor"/>
</dbReference>
<gene>
    <name evidence="3" type="ORF">CAOG_002862</name>
</gene>
<sequence>MSNSILAELSAIRAQLQTVEAALINSPGDTELAQLRDNMLELIRIQSELVATNDVAAVASSGRKWRLGDLCLGVWSDGSYRDARIDGIADDRVTCTIAFDQGGTKMDVSVNSLRPRAASASASVSTHASGGASASSAPELAGTGGGRKRTHDESNGKVSAAAREAFADSDNSDAEPQTARGGAGAQPYSTGGGAGQRAGAGAAAAADHLAKKPRQSREQFQAKQAKQKERLQKHEAANEAKQKEVNDWRSFASKSKSGIKTSIFAAPKDVAGKVGVGTCGIGGKPPSDYSAAAKSNTNWRAALKPEGAASAPQDD</sequence>
<reference evidence="4" key="1">
    <citation type="submission" date="2011-02" db="EMBL/GenBank/DDBJ databases">
        <title>The Genome Sequence of Capsaspora owczarzaki ATCC 30864.</title>
        <authorList>
            <person name="Russ C."/>
            <person name="Cuomo C."/>
            <person name="Burger G."/>
            <person name="Gray M.W."/>
            <person name="Holland P.W.H."/>
            <person name="King N."/>
            <person name="Lang F.B.F."/>
            <person name="Roger A.J."/>
            <person name="Ruiz-Trillo I."/>
            <person name="Young S.K."/>
            <person name="Zeng Q."/>
            <person name="Gargeya S."/>
            <person name="Alvarado L."/>
            <person name="Berlin A."/>
            <person name="Chapman S.B."/>
            <person name="Chen Z."/>
            <person name="Freedman E."/>
            <person name="Gellesch M."/>
            <person name="Goldberg J."/>
            <person name="Griggs A."/>
            <person name="Gujja S."/>
            <person name="Heilman E."/>
            <person name="Heiman D."/>
            <person name="Howarth C."/>
            <person name="Mehta T."/>
            <person name="Neiman D."/>
            <person name="Pearson M."/>
            <person name="Roberts A."/>
            <person name="Saif S."/>
            <person name="Shea T."/>
            <person name="Shenoy N."/>
            <person name="Sisk P."/>
            <person name="Stolte C."/>
            <person name="Sykes S."/>
            <person name="White J."/>
            <person name="Yandava C."/>
            <person name="Haas B."/>
            <person name="Nusbaum C."/>
            <person name="Birren B."/>
        </authorList>
    </citation>
    <scope>NUCLEOTIDE SEQUENCE</scope>
    <source>
        <strain evidence="4">ATCC 30864</strain>
    </source>
</reference>
<dbReference type="AlphaFoldDB" id="A0A0D2WN63"/>
<dbReference type="EMBL" id="KE346363">
    <property type="protein sequence ID" value="KJE91773.1"/>
    <property type="molecule type" value="Genomic_DNA"/>
</dbReference>
<dbReference type="SMART" id="SM00333">
    <property type="entry name" value="TUDOR"/>
    <property type="match status" value="1"/>
</dbReference>